<dbReference type="Proteomes" id="UP000663854">
    <property type="component" value="Unassembled WGS sequence"/>
</dbReference>
<evidence type="ECO:0000313" key="2">
    <source>
        <dbReference type="Proteomes" id="UP000663854"/>
    </source>
</evidence>
<sequence length="66" mass="7963">MLNRITVLNQLTKIPTNVHIYKSYLSSFQSTLKYDRINYHDEIELYYCLDDCTCRFRNDCGKDSCW</sequence>
<dbReference type="EMBL" id="CAJNOH010000151">
    <property type="protein sequence ID" value="CAF0909538.1"/>
    <property type="molecule type" value="Genomic_DNA"/>
</dbReference>
<proteinExistence type="predicted"/>
<gene>
    <name evidence="1" type="ORF">PYM288_LOCUS9945</name>
</gene>
<comment type="caution">
    <text evidence="1">The sequence shown here is derived from an EMBL/GenBank/DDBJ whole genome shotgun (WGS) entry which is preliminary data.</text>
</comment>
<name>A0A814A9K0_9BILA</name>
<reference evidence="1" key="1">
    <citation type="submission" date="2021-02" db="EMBL/GenBank/DDBJ databases">
        <authorList>
            <person name="Nowell W R."/>
        </authorList>
    </citation>
    <scope>NUCLEOTIDE SEQUENCE</scope>
</reference>
<organism evidence="1 2">
    <name type="scientific">Rotaria sordida</name>
    <dbReference type="NCBI Taxonomy" id="392033"/>
    <lineage>
        <taxon>Eukaryota</taxon>
        <taxon>Metazoa</taxon>
        <taxon>Spiralia</taxon>
        <taxon>Gnathifera</taxon>
        <taxon>Rotifera</taxon>
        <taxon>Eurotatoria</taxon>
        <taxon>Bdelloidea</taxon>
        <taxon>Philodinida</taxon>
        <taxon>Philodinidae</taxon>
        <taxon>Rotaria</taxon>
    </lineage>
</organism>
<protein>
    <submittedName>
        <fullName evidence="1">Uncharacterized protein</fullName>
    </submittedName>
</protein>
<dbReference type="AlphaFoldDB" id="A0A814A9K0"/>
<evidence type="ECO:0000313" key="1">
    <source>
        <dbReference type="EMBL" id="CAF0909538.1"/>
    </source>
</evidence>
<accession>A0A814A9K0</accession>